<comment type="caution">
    <text evidence="2">The sequence shown here is derived from an EMBL/GenBank/DDBJ whole genome shotgun (WGS) entry which is preliminary data.</text>
</comment>
<dbReference type="AlphaFoldDB" id="A0A7X9XAJ4"/>
<proteinExistence type="predicted"/>
<accession>A0A7X9XAJ4</accession>
<dbReference type="EMBL" id="JABANE010000047">
    <property type="protein sequence ID" value="NME69747.1"/>
    <property type="molecule type" value="Genomic_DNA"/>
</dbReference>
<feature type="chain" id="PRO_5031064115" evidence="1">
    <location>
        <begin position="27"/>
        <end position="142"/>
    </location>
</feature>
<organism evidence="2 3">
    <name type="scientific">Flammeovirga aprica JL-4</name>
    <dbReference type="NCBI Taxonomy" id="694437"/>
    <lineage>
        <taxon>Bacteria</taxon>
        <taxon>Pseudomonadati</taxon>
        <taxon>Bacteroidota</taxon>
        <taxon>Cytophagia</taxon>
        <taxon>Cytophagales</taxon>
        <taxon>Flammeovirgaceae</taxon>
        <taxon>Flammeovirga</taxon>
    </lineage>
</organism>
<protein>
    <submittedName>
        <fullName evidence="2">Uncharacterized protein</fullName>
    </submittedName>
</protein>
<keyword evidence="1" id="KW-0732">Signal</keyword>
<keyword evidence="3" id="KW-1185">Reference proteome</keyword>
<dbReference type="Proteomes" id="UP000576082">
    <property type="component" value="Unassembled WGS sequence"/>
</dbReference>
<feature type="signal peptide" evidence="1">
    <location>
        <begin position="1"/>
        <end position="26"/>
    </location>
</feature>
<evidence type="ECO:0000313" key="2">
    <source>
        <dbReference type="EMBL" id="NME69747.1"/>
    </source>
</evidence>
<reference evidence="2 3" key="1">
    <citation type="submission" date="2020-04" db="EMBL/GenBank/DDBJ databases">
        <title>Flammeovirga sp. SR4, a novel species isolated from seawater.</title>
        <authorList>
            <person name="Wang X."/>
        </authorList>
    </citation>
    <scope>NUCLEOTIDE SEQUENCE [LARGE SCALE GENOMIC DNA]</scope>
    <source>
        <strain evidence="2 3">ATCC 23126</strain>
    </source>
</reference>
<name>A0A7X9XAJ4_9BACT</name>
<evidence type="ECO:0000313" key="3">
    <source>
        <dbReference type="Proteomes" id="UP000576082"/>
    </source>
</evidence>
<gene>
    <name evidence="2" type="ORF">HHU12_17355</name>
</gene>
<dbReference type="PROSITE" id="PS51257">
    <property type="entry name" value="PROKAR_LIPOPROTEIN"/>
    <property type="match status" value="1"/>
</dbReference>
<sequence>MKNIWKNAIYLISLIGLMTFVSSCGSDDPDPGTGTDPVVIVFSADPDATEPAVVTSEFKLTASISTDASTVTVSGYDTSWPMPTGFENKEYTLTSFLALDWDTPPVINGTATEVVLTYTHTEAASSARPLETDTKYTYNFKK</sequence>
<dbReference type="RefSeq" id="WP_169658003.1">
    <property type="nucleotide sequence ID" value="NZ_JABANE010000047.1"/>
</dbReference>
<evidence type="ECO:0000256" key="1">
    <source>
        <dbReference type="SAM" id="SignalP"/>
    </source>
</evidence>